<dbReference type="GeneID" id="97328129"/>
<dbReference type="EMBL" id="CYZO01000001">
    <property type="protein sequence ID" value="CUN49199.1"/>
    <property type="molecule type" value="Genomic_DNA"/>
</dbReference>
<evidence type="ECO:0000256" key="1">
    <source>
        <dbReference type="SAM" id="MobiDB-lite"/>
    </source>
</evidence>
<dbReference type="Proteomes" id="UP000095787">
    <property type="component" value="Unassembled WGS sequence"/>
</dbReference>
<evidence type="ECO:0000313" key="2">
    <source>
        <dbReference type="EMBL" id="CUN49199.1"/>
    </source>
</evidence>
<gene>
    <name evidence="2" type="ORF">ERS852456_00040</name>
</gene>
<accession>A0A173XBM6</accession>
<dbReference type="AlphaFoldDB" id="A0A173XBM6"/>
<dbReference type="RefSeq" id="WP_004847741.1">
    <property type="nucleotide sequence ID" value="NZ_CATVPX010000024.1"/>
</dbReference>
<protein>
    <submittedName>
        <fullName evidence="2">Uncharacterized protein</fullName>
    </submittedName>
</protein>
<name>A0A173XBM6_9FIRM</name>
<proteinExistence type="predicted"/>
<evidence type="ECO:0000313" key="3">
    <source>
        <dbReference type="Proteomes" id="UP000095787"/>
    </source>
</evidence>
<feature type="region of interest" description="Disordered" evidence="1">
    <location>
        <begin position="24"/>
        <end position="49"/>
    </location>
</feature>
<organism evidence="2 3">
    <name type="scientific">[Ruminococcus] torques</name>
    <dbReference type="NCBI Taxonomy" id="33039"/>
    <lineage>
        <taxon>Bacteria</taxon>
        <taxon>Bacillati</taxon>
        <taxon>Bacillota</taxon>
        <taxon>Clostridia</taxon>
        <taxon>Lachnospirales</taxon>
        <taxon>Lachnospiraceae</taxon>
        <taxon>Mediterraneibacter</taxon>
    </lineage>
</organism>
<sequence length="49" mass="5345">MRKTFLEPELEVVRFGTEDIITTSFVNDGGTEGNIGGGEDTDEWGPETP</sequence>
<reference evidence="2 3" key="1">
    <citation type="submission" date="2015-09" db="EMBL/GenBank/DDBJ databases">
        <authorList>
            <consortium name="Pathogen Informatics"/>
        </authorList>
    </citation>
    <scope>NUCLEOTIDE SEQUENCE [LARGE SCALE GENOMIC DNA]</scope>
    <source>
        <strain evidence="2 3">2789STDY5834841</strain>
    </source>
</reference>
<feature type="compositionally biased region" description="Acidic residues" evidence="1">
    <location>
        <begin position="39"/>
        <end position="49"/>
    </location>
</feature>